<dbReference type="Proteomes" id="UP001054889">
    <property type="component" value="Unassembled WGS sequence"/>
</dbReference>
<accession>A0AAV5CI98</accession>
<comment type="caution">
    <text evidence="1">The sequence shown here is derived from an EMBL/GenBank/DDBJ whole genome shotgun (WGS) entry which is preliminary data.</text>
</comment>
<keyword evidence="2" id="KW-1185">Reference proteome</keyword>
<evidence type="ECO:0000313" key="1">
    <source>
        <dbReference type="EMBL" id="GJM97779.1"/>
    </source>
</evidence>
<reference evidence="1" key="2">
    <citation type="submission" date="2021-12" db="EMBL/GenBank/DDBJ databases">
        <title>Resequencing data analysis of finger millet.</title>
        <authorList>
            <person name="Hatakeyama M."/>
            <person name="Aluri S."/>
            <person name="Balachadran M.T."/>
            <person name="Sivarajan S.R."/>
            <person name="Poveda L."/>
            <person name="Shimizu-Inatsugi R."/>
            <person name="Schlapbach R."/>
            <person name="Sreeman S.M."/>
            <person name="Shimizu K.K."/>
        </authorList>
    </citation>
    <scope>NUCLEOTIDE SEQUENCE</scope>
</reference>
<dbReference type="AlphaFoldDB" id="A0AAV5CI98"/>
<name>A0AAV5CI98_ELECO</name>
<protein>
    <submittedName>
        <fullName evidence="1">Uncharacterized protein</fullName>
    </submittedName>
</protein>
<evidence type="ECO:0000313" key="2">
    <source>
        <dbReference type="Proteomes" id="UP001054889"/>
    </source>
</evidence>
<proteinExistence type="predicted"/>
<organism evidence="1 2">
    <name type="scientific">Eleusine coracana subsp. coracana</name>
    <dbReference type="NCBI Taxonomy" id="191504"/>
    <lineage>
        <taxon>Eukaryota</taxon>
        <taxon>Viridiplantae</taxon>
        <taxon>Streptophyta</taxon>
        <taxon>Embryophyta</taxon>
        <taxon>Tracheophyta</taxon>
        <taxon>Spermatophyta</taxon>
        <taxon>Magnoliopsida</taxon>
        <taxon>Liliopsida</taxon>
        <taxon>Poales</taxon>
        <taxon>Poaceae</taxon>
        <taxon>PACMAD clade</taxon>
        <taxon>Chloridoideae</taxon>
        <taxon>Cynodonteae</taxon>
        <taxon>Eleusininae</taxon>
        <taxon>Eleusine</taxon>
    </lineage>
</organism>
<reference evidence="1" key="1">
    <citation type="journal article" date="2018" name="DNA Res.">
        <title>Multiple hybrid de novo genome assembly of finger millet, an orphan allotetraploid crop.</title>
        <authorList>
            <person name="Hatakeyama M."/>
            <person name="Aluri S."/>
            <person name="Balachadran M.T."/>
            <person name="Sivarajan S.R."/>
            <person name="Patrignani A."/>
            <person name="Gruter S."/>
            <person name="Poveda L."/>
            <person name="Shimizu-Inatsugi R."/>
            <person name="Baeten J."/>
            <person name="Francoijs K.J."/>
            <person name="Nataraja K.N."/>
            <person name="Reddy Y.A.N."/>
            <person name="Phadnis S."/>
            <person name="Ravikumar R.L."/>
            <person name="Schlapbach R."/>
            <person name="Sreeman S.M."/>
            <person name="Shimizu K.K."/>
        </authorList>
    </citation>
    <scope>NUCLEOTIDE SEQUENCE</scope>
</reference>
<sequence>MTLKSSRCSEEIYREPPVCLKKEFKSSVIKIVDSSWSSLSANSICSDPASEDNFHLTKRRKMDEEYNSLLVNGNTRETTTRNFELLDVTLLHHRTVQILEQILSDIMENEDQFVEESELDPSKTTMMGDKKSNVGNWIQCREVLDTGVVCGKWRR</sequence>
<gene>
    <name evidence="1" type="primary">ga14732</name>
    <name evidence="1" type="ORF">PR202_ga14732</name>
</gene>
<dbReference type="EMBL" id="BQKI01000007">
    <property type="protein sequence ID" value="GJM97779.1"/>
    <property type="molecule type" value="Genomic_DNA"/>
</dbReference>